<organism evidence="9 10">
    <name type="scientific">Taenia crassiceps</name>
    <dbReference type="NCBI Taxonomy" id="6207"/>
    <lineage>
        <taxon>Eukaryota</taxon>
        <taxon>Metazoa</taxon>
        <taxon>Spiralia</taxon>
        <taxon>Lophotrochozoa</taxon>
        <taxon>Platyhelminthes</taxon>
        <taxon>Cestoda</taxon>
        <taxon>Eucestoda</taxon>
        <taxon>Cyclophyllidea</taxon>
        <taxon>Taeniidae</taxon>
        <taxon>Taenia</taxon>
    </lineage>
</organism>
<comment type="function">
    <text evidence="7">Allows the formation of correctly charged Gln-tRNA(Gln) through the transamidation of misacylated Glu-tRNA(Gln) in the mitochondria. The reaction takes place in the presence of glutamine and ATP through an activated gamma-phospho-Glu-tRNA(Gln).</text>
</comment>
<keyword evidence="5 7" id="KW-0648">Protein biosynthesis</keyword>
<evidence type="ECO:0000256" key="1">
    <source>
        <dbReference type="ARBA" id="ARBA00008069"/>
    </source>
</evidence>
<evidence type="ECO:0000256" key="3">
    <source>
        <dbReference type="ARBA" id="ARBA00022741"/>
    </source>
</evidence>
<keyword evidence="2 7" id="KW-0436">Ligase</keyword>
<name>A0ABR4QF64_9CEST</name>
<accession>A0ABR4QF64</accession>
<dbReference type="EC" id="6.3.5.7" evidence="7"/>
<dbReference type="SUPFAM" id="SSF75304">
    <property type="entry name" value="Amidase signature (AS) enzymes"/>
    <property type="match status" value="1"/>
</dbReference>
<comment type="catalytic activity">
    <reaction evidence="6 7">
        <text>L-glutamyl-tRNA(Gln) + L-glutamine + ATP + H2O = L-glutaminyl-tRNA(Gln) + L-glutamate + ADP + phosphate + H(+)</text>
        <dbReference type="Rhea" id="RHEA:17521"/>
        <dbReference type="Rhea" id="RHEA-COMP:9681"/>
        <dbReference type="Rhea" id="RHEA-COMP:9684"/>
        <dbReference type="ChEBI" id="CHEBI:15377"/>
        <dbReference type="ChEBI" id="CHEBI:15378"/>
        <dbReference type="ChEBI" id="CHEBI:29985"/>
        <dbReference type="ChEBI" id="CHEBI:30616"/>
        <dbReference type="ChEBI" id="CHEBI:43474"/>
        <dbReference type="ChEBI" id="CHEBI:58359"/>
        <dbReference type="ChEBI" id="CHEBI:78520"/>
        <dbReference type="ChEBI" id="CHEBI:78521"/>
        <dbReference type="ChEBI" id="CHEBI:456216"/>
        <dbReference type="EC" id="6.3.5.7"/>
    </reaction>
</comment>
<dbReference type="HAMAP" id="MF_00120">
    <property type="entry name" value="GatA"/>
    <property type="match status" value="1"/>
</dbReference>
<evidence type="ECO:0000259" key="8">
    <source>
        <dbReference type="Pfam" id="PF01425"/>
    </source>
</evidence>
<dbReference type="InterPro" id="IPR004412">
    <property type="entry name" value="GatA"/>
</dbReference>
<gene>
    <name evidence="9" type="ORF">TcWFU_000648</name>
</gene>
<comment type="subcellular location">
    <subcellularLocation>
        <location evidence="7">Mitochondrion</location>
    </subcellularLocation>
</comment>
<protein>
    <recommendedName>
        <fullName evidence="7">Glutamyl-tRNA(Gln) amidotransferase subunit A, mitochondrial</fullName>
        <shortName evidence="7">Glu-AdT subunit A</shortName>
        <ecNumber evidence="7">6.3.5.7</ecNumber>
    </recommendedName>
</protein>
<dbReference type="InterPro" id="IPR023631">
    <property type="entry name" value="Amidase_dom"/>
</dbReference>
<feature type="active site" description="Charge relay system" evidence="7">
    <location>
        <position position="67"/>
    </location>
</feature>
<evidence type="ECO:0000313" key="9">
    <source>
        <dbReference type="EMBL" id="KAL5108376.1"/>
    </source>
</evidence>
<dbReference type="Pfam" id="PF01425">
    <property type="entry name" value="Amidase"/>
    <property type="match status" value="1"/>
</dbReference>
<dbReference type="InterPro" id="IPR020556">
    <property type="entry name" value="Amidase_CS"/>
</dbReference>
<evidence type="ECO:0000256" key="6">
    <source>
        <dbReference type="ARBA" id="ARBA00047407"/>
    </source>
</evidence>
<evidence type="ECO:0000256" key="4">
    <source>
        <dbReference type="ARBA" id="ARBA00022840"/>
    </source>
</evidence>
<dbReference type="Gene3D" id="3.90.1300.10">
    <property type="entry name" value="Amidase signature (AS) domain"/>
    <property type="match status" value="1"/>
</dbReference>
<feature type="active site" description="Charge relay system" evidence="7">
    <location>
        <position position="148"/>
    </location>
</feature>
<feature type="active site" description="Acyl-ester intermediate" evidence="7">
    <location>
        <position position="172"/>
    </location>
</feature>
<dbReference type="PANTHER" id="PTHR11895">
    <property type="entry name" value="TRANSAMIDASE"/>
    <property type="match status" value="1"/>
</dbReference>
<dbReference type="InterPro" id="IPR000120">
    <property type="entry name" value="Amidase"/>
</dbReference>
<dbReference type="PROSITE" id="PS00571">
    <property type="entry name" value="AMIDASES"/>
    <property type="match status" value="1"/>
</dbReference>
<dbReference type="PANTHER" id="PTHR11895:SF7">
    <property type="entry name" value="GLUTAMYL-TRNA(GLN) AMIDOTRANSFERASE SUBUNIT A, MITOCHONDRIAL"/>
    <property type="match status" value="1"/>
</dbReference>
<evidence type="ECO:0000256" key="7">
    <source>
        <dbReference type="HAMAP-Rule" id="MF_03150"/>
    </source>
</evidence>
<evidence type="ECO:0000256" key="2">
    <source>
        <dbReference type="ARBA" id="ARBA00022598"/>
    </source>
</evidence>
<keyword evidence="4 7" id="KW-0067">ATP-binding</keyword>
<keyword evidence="7" id="KW-0496">Mitochondrion</keyword>
<comment type="similarity">
    <text evidence="1 7">Belongs to the amidase family. GatA subfamily.</text>
</comment>
<comment type="subunit">
    <text evidence="7">Subunit of the heterotrimeric GatCAB amidotransferase (AdT) complex, composed of A, B and C subunits.</text>
</comment>
<reference evidence="9 10" key="1">
    <citation type="journal article" date="2022" name="Front. Cell. Infect. Microbiol.">
        <title>The Genomes of Two Strains of Taenia crassiceps the Animal Model for the Study of Human Cysticercosis.</title>
        <authorList>
            <person name="Bobes R.J."/>
            <person name="Estrada K."/>
            <person name="Rios-Valencia D.G."/>
            <person name="Calderon-Gallegos A."/>
            <person name="de la Torre P."/>
            <person name="Carrero J.C."/>
            <person name="Sanchez-Flores A."/>
            <person name="Laclette J.P."/>
        </authorList>
    </citation>
    <scope>NUCLEOTIDE SEQUENCE [LARGE SCALE GENOMIC DNA]</scope>
    <source>
        <strain evidence="9">WFUcys</strain>
    </source>
</reference>
<comment type="caution">
    <text evidence="9">The sequence shown here is derived from an EMBL/GenBank/DDBJ whole genome shotgun (WGS) entry which is preliminary data.</text>
</comment>
<feature type="domain" description="Amidase" evidence="8">
    <location>
        <begin position="56"/>
        <end position="472"/>
    </location>
</feature>
<evidence type="ECO:0000256" key="5">
    <source>
        <dbReference type="ARBA" id="ARBA00022917"/>
    </source>
</evidence>
<evidence type="ECO:0000313" key="10">
    <source>
        <dbReference type="Proteomes" id="UP001651158"/>
    </source>
</evidence>
<sequence length="498" mass="53304">MATGKLDAGYLCRFLLNRIEVDRSASLRGQSTSVLALPATNSVISHSTEFIPLFSSGLLSGIPFLVKDNFCVKDLNVTTCASRILHNYSPPFNASVVQALLDAGAVCLGKTNMDEFAMGSGSTDNALHGPVVNPWSPSFDNPCIAGGSSGGSAAAVAAGLAPFAIASDTGGSVRNPAALCGVVGLKPTYGLASRQGMIPLANIMDCPSITATRVADVRRVLATWIQLGSAARYGDATLATIRPPLLPNSSRIGIPKEYYAPGMASEVAEVWDQVASWLADDFKLSVESVSLPHTPIATAVYSVLCSVEVASNMARYDGLRYGLRAEPTSEMQALTQLNLDTSDGLAARSRQLGFGEEVRNRILAGNFFLLRGQRHLHLDAARRLWRLIKNDYTEVFSKVDFLLAPVTLRPAPNLREFCQLDCRSRIAREDPCTVGVNLAGLPAISIPIKLSTQKRLPIGLQLIGPPWSEDNLISLAGRIEEKADFPLLVDIPSLLDID</sequence>
<dbReference type="EMBL" id="JAKROA010000003">
    <property type="protein sequence ID" value="KAL5108376.1"/>
    <property type="molecule type" value="Genomic_DNA"/>
</dbReference>
<dbReference type="InterPro" id="IPR036928">
    <property type="entry name" value="AS_sf"/>
</dbReference>
<keyword evidence="10" id="KW-1185">Reference proteome</keyword>
<keyword evidence="3 7" id="KW-0547">Nucleotide-binding</keyword>
<dbReference type="Proteomes" id="UP001651158">
    <property type="component" value="Unassembled WGS sequence"/>
</dbReference>
<proteinExistence type="inferred from homology"/>